<dbReference type="GO" id="GO:0004016">
    <property type="term" value="F:adenylate cyclase activity"/>
    <property type="evidence" value="ECO:0007669"/>
    <property type="project" value="TreeGrafter"/>
</dbReference>
<dbReference type="PANTHER" id="PTHR16305:SF28">
    <property type="entry name" value="GUANYLATE CYCLASE DOMAIN-CONTAINING PROTEIN"/>
    <property type="match status" value="1"/>
</dbReference>
<accession>A0A3B0ZSU4</accession>
<dbReference type="SMART" id="SM00028">
    <property type="entry name" value="TPR"/>
    <property type="match status" value="4"/>
</dbReference>
<dbReference type="InterPro" id="IPR027417">
    <property type="entry name" value="P-loop_NTPase"/>
</dbReference>
<evidence type="ECO:0000256" key="1">
    <source>
        <dbReference type="ARBA" id="ARBA00022741"/>
    </source>
</evidence>
<dbReference type="InterPro" id="IPR041664">
    <property type="entry name" value="AAA_16"/>
</dbReference>
<dbReference type="PANTHER" id="PTHR16305">
    <property type="entry name" value="TESTICULAR SOLUBLE ADENYLYL CYCLASE"/>
    <property type="match status" value="1"/>
</dbReference>
<name>A0A3B0ZSU4_9ZZZZ</name>
<dbReference type="Gene3D" id="3.30.70.1230">
    <property type="entry name" value="Nucleotide cyclase"/>
    <property type="match status" value="1"/>
</dbReference>
<gene>
    <name evidence="4" type="ORF">MNBD_GAMMA16-1633</name>
</gene>
<dbReference type="GO" id="GO:0009190">
    <property type="term" value="P:cyclic nucleotide biosynthetic process"/>
    <property type="evidence" value="ECO:0007669"/>
    <property type="project" value="InterPro"/>
</dbReference>
<keyword evidence="1" id="KW-0547">Nucleotide-binding</keyword>
<dbReference type="SMART" id="SM00044">
    <property type="entry name" value="CYCc"/>
    <property type="match status" value="1"/>
</dbReference>
<dbReference type="SUPFAM" id="SSF55073">
    <property type="entry name" value="Nucleotide cyclase"/>
    <property type="match status" value="1"/>
</dbReference>
<sequence length="1119" mass="126056">MPKCAACQFDNSDAMKFCGRCGGLLPVPCSGCQFINPTAYNFCGQCGKHLNTSLEGLNEATAQHQPNIKNPTLNTIPDTSAERRQLTVMFCDLADSALLSDCLDPEEFQYIIRRYQGTCTEVISRFGGHIAQFLGDGILVYFGYPKANEDDARRAVYSAINCVKAIIKLNTSLGDTVKTLQIRIGIHTGLVVIGEMGAGSKKEHLALGRTPNIAARLQHLAAPNQVFITDSTYHLVRSFFRVEPQGQKTLKGIRDPVDVYHVAQEIDVRDRFEAIQKQGNLIPIIGRQHELKQLTHLWNQSLTGRGKVLLLVGETGVGKSRLLQAFKEKINDQNNEKIFLTAYGTAYSETSSLRTIIEMLERAFEFTPDMNASTRFKSLEIQLSEVGFDLAYYLPLFSSLLHLPLADDYEELDLTAERKKKRTLEVVFEYIFKLSAKKPLLFIVEDLHWTDPSTLEFLEMLVQQTTQHRILALFTSRPRFNVPWHNRSEVNLLNLSHLKDQDISEMVEQLTQGQKLPQTLIDEIIKKTDGIPLFVEEITLMVMESKASRQSEDEDNDNHYVNLSIPTSLQDLLTARLDNLGRVRDVAQLAAVIGREFSYSLLEKITDNKATLQQDLKVLIDSELIFQSGVGNQSCYIFKHALFQETAVFSMLKTRRQEVHRKIATIAETQNPEIVTARPEYIALHYTRAGAIDSAIDWWLRAGELALKKSANIEAISHLEQGILLSESLPDTLSNNHRELSLRSAVGAAYCATTGYASKEVEQSYNHAWELCKRLDDTSEQFPILWGQWAFHVVRANLDRALEIAMEMFKAANVKNNPNLLLEANMSIGLTHYFLGNFTQARDYLEASVKADKTDRDRSFTFRSGQDAGVCARSYLALTLWVLGHPAQAKKCSEEAIILARTLNHPFSLSYALNFSSWLHYMLHDPQKAKIYTREELYLAEENGFFWLTLGSVVAGWADTQIDAPEQGIIRLQLGINDYRLPGARLSQTFLLSIQASVCLELNMLDDVKLLLDEAITAVQETQEAFWLTEIYRLYGHLAQAHGQTQVAYDYLNKSITLAQKQGAPMLQLRATESLVRFSTAENRPAALKLLIAAYAKIDKDSELVDCHNVELLIEPATP</sequence>
<dbReference type="InterPro" id="IPR011990">
    <property type="entry name" value="TPR-like_helical_dom_sf"/>
</dbReference>
<dbReference type="AlphaFoldDB" id="A0A3B0ZSU4"/>
<evidence type="ECO:0000259" key="3">
    <source>
        <dbReference type="PROSITE" id="PS50125"/>
    </source>
</evidence>
<dbReference type="PROSITE" id="PS00675">
    <property type="entry name" value="SIGMA54_INTERACT_1"/>
    <property type="match status" value="1"/>
</dbReference>
<evidence type="ECO:0000313" key="4">
    <source>
        <dbReference type="EMBL" id="VAW84504.1"/>
    </source>
</evidence>
<dbReference type="CDD" id="cd07302">
    <property type="entry name" value="CHD"/>
    <property type="match status" value="1"/>
</dbReference>
<dbReference type="EMBL" id="UOFO01000046">
    <property type="protein sequence ID" value="VAW84504.1"/>
    <property type="molecule type" value="Genomic_DNA"/>
</dbReference>
<dbReference type="Pfam" id="PF13191">
    <property type="entry name" value="AAA_16"/>
    <property type="match status" value="1"/>
</dbReference>
<dbReference type="InterPro" id="IPR019734">
    <property type="entry name" value="TPR_rpt"/>
</dbReference>
<dbReference type="Gene3D" id="3.40.50.300">
    <property type="entry name" value="P-loop containing nucleotide triphosphate hydrolases"/>
    <property type="match status" value="1"/>
</dbReference>
<dbReference type="GO" id="GO:0005737">
    <property type="term" value="C:cytoplasm"/>
    <property type="evidence" value="ECO:0007669"/>
    <property type="project" value="TreeGrafter"/>
</dbReference>
<reference evidence="4" key="1">
    <citation type="submission" date="2018-06" db="EMBL/GenBank/DDBJ databases">
        <authorList>
            <person name="Zhirakovskaya E."/>
        </authorList>
    </citation>
    <scope>NUCLEOTIDE SEQUENCE</scope>
</reference>
<organism evidence="4">
    <name type="scientific">hydrothermal vent metagenome</name>
    <dbReference type="NCBI Taxonomy" id="652676"/>
    <lineage>
        <taxon>unclassified sequences</taxon>
        <taxon>metagenomes</taxon>
        <taxon>ecological metagenomes</taxon>
    </lineage>
</organism>
<protein>
    <submittedName>
        <fullName evidence="4">Proteins incorrectly called adenylate cyclase</fullName>
    </submittedName>
</protein>
<dbReference type="GO" id="GO:0005524">
    <property type="term" value="F:ATP binding"/>
    <property type="evidence" value="ECO:0007669"/>
    <property type="project" value="UniProtKB-KW"/>
</dbReference>
<dbReference type="SUPFAM" id="SSF48452">
    <property type="entry name" value="TPR-like"/>
    <property type="match status" value="2"/>
</dbReference>
<evidence type="ECO:0000256" key="2">
    <source>
        <dbReference type="ARBA" id="ARBA00022840"/>
    </source>
</evidence>
<dbReference type="InterPro" id="IPR001054">
    <property type="entry name" value="A/G_cyclase"/>
</dbReference>
<feature type="domain" description="Guanylate cyclase" evidence="3">
    <location>
        <begin position="87"/>
        <end position="218"/>
    </location>
</feature>
<keyword evidence="2" id="KW-0067">ATP-binding</keyword>
<dbReference type="Pfam" id="PF00211">
    <property type="entry name" value="Guanylate_cyc"/>
    <property type="match status" value="1"/>
</dbReference>
<dbReference type="InterPro" id="IPR025874">
    <property type="entry name" value="DZR"/>
</dbReference>
<dbReference type="SUPFAM" id="SSF52540">
    <property type="entry name" value="P-loop containing nucleoside triphosphate hydrolases"/>
    <property type="match status" value="1"/>
</dbReference>
<dbReference type="InterPro" id="IPR029787">
    <property type="entry name" value="Nucleotide_cyclase"/>
</dbReference>
<dbReference type="PROSITE" id="PS50125">
    <property type="entry name" value="GUANYLATE_CYCLASE_2"/>
    <property type="match status" value="1"/>
</dbReference>
<dbReference type="InterPro" id="IPR025662">
    <property type="entry name" value="Sigma_54_int_dom_ATP-bd_1"/>
</dbReference>
<dbReference type="Gene3D" id="1.25.40.10">
    <property type="entry name" value="Tetratricopeptide repeat domain"/>
    <property type="match status" value="1"/>
</dbReference>
<dbReference type="Pfam" id="PF13181">
    <property type="entry name" value="TPR_8"/>
    <property type="match status" value="1"/>
</dbReference>
<dbReference type="Pfam" id="PF12773">
    <property type="entry name" value="DZR"/>
    <property type="match status" value="1"/>
</dbReference>
<proteinExistence type="predicted"/>
<dbReference type="GO" id="GO:0035556">
    <property type="term" value="P:intracellular signal transduction"/>
    <property type="evidence" value="ECO:0007669"/>
    <property type="project" value="InterPro"/>
</dbReference>